<evidence type="ECO:0000256" key="14">
    <source>
        <dbReference type="SAM" id="MobiDB-lite"/>
    </source>
</evidence>
<dbReference type="InterPro" id="IPR029006">
    <property type="entry name" value="ADF-H/Gelsolin-like_dom_sf"/>
</dbReference>
<evidence type="ECO:0000256" key="4">
    <source>
        <dbReference type="ARBA" id="ARBA00004413"/>
    </source>
</evidence>
<accession>A0ABU7AHS2</accession>
<dbReference type="CDD" id="cd11281">
    <property type="entry name" value="ADF_drebrin_like"/>
    <property type="match status" value="1"/>
</dbReference>
<keyword evidence="8" id="KW-1003">Cell membrane</keyword>
<dbReference type="EMBL" id="JAHUTI010014202">
    <property type="protein sequence ID" value="MED6237193.1"/>
    <property type="molecule type" value="Genomic_DNA"/>
</dbReference>
<evidence type="ECO:0000256" key="13">
    <source>
        <dbReference type="ARBA" id="ARBA00034103"/>
    </source>
</evidence>
<evidence type="ECO:0000256" key="6">
    <source>
        <dbReference type="ARBA" id="ARBA00004510"/>
    </source>
</evidence>
<feature type="region of interest" description="Disordered" evidence="14">
    <location>
        <begin position="98"/>
        <end position="121"/>
    </location>
</feature>
<evidence type="ECO:0000256" key="8">
    <source>
        <dbReference type="ARBA" id="ARBA00022475"/>
    </source>
</evidence>
<comment type="subcellular location">
    <subcellularLocation>
        <location evidence="2">Cell junction</location>
    </subcellularLocation>
    <subcellularLocation>
        <location evidence="4">Cell membrane</location>
        <topology evidence="4">Peripheral membrane protein</topology>
        <orientation evidence="4">Cytoplasmic side</orientation>
    </subcellularLocation>
    <subcellularLocation>
        <location evidence="6">Cell projection</location>
        <location evidence="6">Lamellipodium</location>
    </subcellularLocation>
    <subcellularLocation>
        <location evidence="5">Cell projection</location>
        <location evidence="5">Ruffle</location>
    </subcellularLocation>
    <subcellularLocation>
        <location evidence="7">Cytoplasm</location>
        <location evidence="7">Cell cortex</location>
    </subcellularLocation>
    <subcellularLocation>
        <location evidence="1">Cytoplasmic vesicle</location>
        <location evidence="1">Clathrin-coated vesicle</location>
    </subcellularLocation>
    <subcellularLocation>
        <location evidence="3">Early endosome</location>
    </subcellularLocation>
    <subcellularLocation>
        <location evidence="13">Synapse</location>
    </subcellularLocation>
</comment>
<dbReference type="PANTHER" id="PTHR10829">
    <property type="entry name" value="CORTACTIN AND DREBRIN"/>
    <property type="match status" value="1"/>
</dbReference>
<keyword evidence="9" id="KW-0967">Endosome</keyword>
<evidence type="ECO:0000256" key="2">
    <source>
        <dbReference type="ARBA" id="ARBA00004282"/>
    </source>
</evidence>
<keyword evidence="17" id="KW-1185">Reference proteome</keyword>
<dbReference type="Gene3D" id="3.40.20.10">
    <property type="entry name" value="Severin"/>
    <property type="match status" value="1"/>
</dbReference>
<feature type="domain" description="ADF-H" evidence="15">
    <location>
        <begin position="1"/>
        <end position="86"/>
    </location>
</feature>
<protein>
    <recommendedName>
        <fullName evidence="15">ADF-H domain-containing protein</fullName>
    </recommendedName>
</protein>
<keyword evidence="11" id="KW-0770">Synapse</keyword>
<evidence type="ECO:0000256" key="7">
    <source>
        <dbReference type="ARBA" id="ARBA00004544"/>
    </source>
</evidence>
<organism evidence="16 17">
    <name type="scientific">Ataeniobius toweri</name>
    <dbReference type="NCBI Taxonomy" id="208326"/>
    <lineage>
        <taxon>Eukaryota</taxon>
        <taxon>Metazoa</taxon>
        <taxon>Chordata</taxon>
        <taxon>Craniata</taxon>
        <taxon>Vertebrata</taxon>
        <taxon>Euteleostomi</taxon>
        <taxon>Actinopterygii</taxon>
        <taxon>Neopterygii</taxon>
        <taxon>Teleostei</taxon>
        <taxon>Neoteleostei</taxon>
        <taxon>Acanthomorphata</taxon>
        <taxon>Ovalentaria</taxon>
        <taxon>Atherinomorphae</taxon>
        <taxon>Cyprinodontiformes</taxon>
        <taxon>Goodeidae</taxon>
        <taxon>Ataeniobius</taxon>
    </lineage>
</organism>
<keyword evidence="12" id="KW-0966">Cell projection</keyword>
<evidence type="ECO:0000259" key="15">
    <source>
        <dbReference type="PROSITE" id="PS51263"/>
    </source>
</evidence>
<keyword evidence="8" id="KW-0472">Membrane</keyword>
<dbReference type="InterPro" id="IPR002108">
    <property type="entry name" value="ADF-H"/>
</dbReference>
<dbReference type="SMART" id="SM00102">
    <property type="entry name" value="ADF"/>
    <property type="match status" value="1"/>
</dbReference>
<reference evidence="16 17" key="1">
    <citation type="submission" date="2021-07" db="EMBL/GenBank/DDBJ databases">
        <authorList>
            <person name="Palmer J.M."/>
        </authorList>
    </citation>
    <scope>NUCLEOTIDE SEQUENCE [LARGE SCALE GENOMIC DNA]</scope>
    <source>
        <strain evidence="16 17">AT_MEX2019</strain>
        <tissue evidence="16">Muscle</tissue>
    </source>
</reference>
<evidence type="ECO:0000256" key="9">
    <source>
        <dbReference type="ARBA" id="ARBA00022753"/>
    </source>
</evidence>
<evidence type="ECO:0000256" key="3">
    <source>
        <dbReference type="ARBA" id="ARBA00004412"/>
    </source>
</evidence>
<evidence type="ECO:0000256" key="12">
    <source>
        <dbReference type="ARBA" id="ARBA00023273"/>
    </source>
</evidence>
<dbReference type="Proteomes" id="UP001345963">
    <property type="component" value="Unassembled WGS sequence"/>
</dbReference>
<sequence>GGLEELVEELNSGKVMYAFCRVPDPNSGLPKYVLINWTGEGVRDSRKGMCANHLSSIANFLRGAHVTINARTEEDVEPETILTKVAKASGANYNFHKQQNYTDAPRGPVVRRDTDESPQNFQPHTKYIQWKYRALIQPNTRH</sequence>
<dbReference type="SUPFAM" id="SSF55753">
    <property type="entry name" value="Actin depolymerizing proteins"/>
    <property type="match status" value="1"/>
</dbReference>
<evidence type="ECO:0000256" key="1">
    <source>
        <dbReference type="ARBA" id="ARBA00004132"/>
    </source>
</evidence>
<proteinExistence type="predicted"/>
<dbReference type="PROSITE" id="PS51263">
    <property type="entry name" value="ADF_H"/>
    <property type="match status" value="1"/>
</dbReference>
<evidence type="ECO:0000256" key="11">
    <source>
        <dbReference type="ARBA" id="ARBA00023018"/>
    </source>
</evidence>
<evidence type="ECO:0000313" key="16">
    <source>
        <dbReference type="EMBL" id="MED6237193.1"/>
    </source>
</evidence>
<dbReference type="Pfam" id="PF00241">
    <property type="entry name" value="Cofilin_ADF"/>
    <property type="match status" value="1"/>
</dbReference>
<evidence type="ECO:0000256" key="5">
    <source>
        <dbReference type="ARBA" id="ARBA00004466"/>
    </source>
</evidence>
<evidence type="ECO:0000313" key="17">
    <source>
        <dbReference type="Proteomes" id="UP001345963"/>
    </source>
</evidence>
<evidence type="ECO:0000256" key="10">
    <source>
        <dbReference type="ARBA" id="ARBA00022949"/>
    </source>
</evidence>
<name>A0ABU7AHS2_9TELE</name>
<keyword evidence="10" id="KW-0965">Cell junction</keyword>
<dbReference type="PANTHER" id="PTHR10829:SF12">
    <property type="entry name" value="DREBRIN-LIKE PROTEIN"/>
    <property type="match status" value="1"/>
</dbReference>
<gene>
    <name evidence="16" type="ORF">ATANTOWER_020560</name>
</gene>
<comment type="caution">
    <text evidence="16">The sequence shown here is derived from an EMBL/GenBank/DDBJ whole genome shotgun (WGS) entry which is preliminary data.</text>
</comment>
<feature type="non-terminal residue" evidence="16">
    <location>
        <position position="1"/>
    </location>
</feature>